<dbReference type="GO" id="GO:0016779">
    <property type="term" value="F:nucleotidyltransferase activity"/>
    <property type="evidence" value="ECO:0007669"/>
    <property type="project" value="UniProtKB-ARBA"/>
</dbReference>
<gene>
    <name evidence="2" type="ORF">H9S92_03790</name>
</gene>
<feature type="domain" description="MobA-like NTP transferase" evidence="1">
    <location>
        <begin position="9"/>
        <end position="167"/>
    </location>
</feature>
<dbReference type="InterPro" id="IPR025877">
    <property type="entry name" value="MobA-like_NTP_Trfase"/>
</dbReference>
<evidence type="ECO:0000313" key="3">
    <source>
        <dbReference type="Proteomes" id="UP000650081"/>
    </source>
</evidence>
<reference evidence="2" key="1">
    <citation type="submission" date="2020-08" db="EMBL/GenBank/DDBJ databases">
        <title>Lewinella bacteria from marine environments.</title>
        <authorList>
            <person name="Zhong Y."/>
        </authorList>
    </citation>
    <scope>NUCLEOTIDE SEQUENCE</scope>
    <source>
        <strain evidence="2">KCTC 42187</strain>
    </source>
</reference>
<keyword evidence="3" id="KW-1185">Reference proteome</keyword>
<organism evidence="2 3">
    <name type="scientific">Neolewinella lacunae</name>
    <dbReference type="NCBI Taxonomy" id="1517758"/>
    <lineage>
        <taxon>Bacteria</taxon>
        <taxon>Pseudomonadati</taxon>
        <taxon>Bacteroidota</taxon>
        <taxon>Saprospiria</taxon>
        <taxon>Saprospirales</taxon>
        <taxon>Lewinellaceae</taxon>
        <taxon>Neolewinella</taxon>
    </lineage>
</organism>
<proteinExistence type="predicted"/>
<dbReference type="AlphaFoldDB" id="A0A923PKB1"/>
<evidence type="ECO:0000313" key="2">
    <source>
        <dbReference type="EMBL" id="MBC6993271.1"/>
    </source>
</evidence>
<dbReference type="Gene3D" id="3.90.550.10">
    <property type="entry name" value="Spore Coat Polysaccharide Biosynthesis Protein SpsA, Chain A"/>
    <property type="match status" value="1"/>
</dbReference>
<evidence type="ECO:0000259" key="1">
    <source>
        <dbReference type="Pfam" id="PF12804"/>
    </source>
</evidence>
<sequence>MEGPLLIPIILAAGASQRMGQAKFFLPVGAETLLRRALRAATALGSPVVIVTGPADREIREHLADWPGLEFAFNAAAATGMGSSIAVGIRAALGYGPRGFLVMLADQPGMDAAALGRHAAAFADNPDRIIATQYPQRAGVPAVFPARYAEQLLALNGAEGAQSLIAAAGPEVLGITFARPPEDIDTPEDYARYLEDNL</sequence>
<dbReference type="SUPFAM" id="SSF53448">
    <property type="entry name" value="Nucleotide-diphospho-sugar transferases"/>
    <property type="match status" value="1"/>
</dbReference>
<dbReference type="RefSeq" id="WP_222935964.1">
    <property type="nucleotide sequence ID" value="NZ_JACSIT010000061.1"/>
</dbReference>
<name>A0A923PKB1_9BACT</name>
<dbReference type="Proteomes" id="UP000650081">
    <property type="component" value="Unassembled WGS sequence"/>
</dbReference>
<protein>
    <submittedName>
        <fullName evidence="2">Nucleotidyltransferase family protein</fullName>
    </submittedName>
</protein>
<dbReference type="InterPro" id="IPR029044">
    <property type="entry name" value="Nucleotide-diphossugar_trans"/>
</dbReference>
<dbReference type="PANTHER" id="PTHR43777">
    <property type="entry name" value="MOLYBDENUM COFACTOR CYTIDYLYLTRANSFERASE"/>
    <property type="match status" value="1"/>
</dbReference>
<dbReference type="PANTHER" id="PTHR43777:SF1">
    <property type="entry name" value="MOLYBDENUM COFACTOR CYTIDYLYLTRANSFERASE"/>
    <property type="match status" value="1"/>
</dbReference>
<dbReference type="EMBL" id="JACSIT010000061">
    <property type="protein sequence ID" value="MBC6993271.1"/>
    <property type="molecule type" value="Genomic_DNA"/>
</dbReference>
<dbReference type="CDD" id="cd04182">
    <property type="entry name" value="GT_2_like_f"/>
    <property type="match status" value="1"/>
</dbReference>
<accession>A0A923PKB1</accession>
<comment type="caution">
    <text evidence="2">The sequence shown here is derived from an EMBL/GenBank/DDBJ whole genome shotgun (WGS) entry which is preliminary data.</text>
</comment>
<dbReference type="Pfam" id="PF12804">
    <property type="entry name" value="NTP_transf_3"/>
    <property type="match status" value="1"/>
</dbReference>